<evidence type="ECO:0000313" key="1">
    <source>
        <dbReference type="EMBL" id="MBO8475338.1"/>
    </source>
</evidence>
<evidence type="ECO:0000313" key="2">
    <source>
        <dbReference type="Proteomes" id="UP000823757"/>
    </source>
</evidence>
<dbReference type="Proteomes" id="UP000823757">
    <property type="component" value="Unassembled WGS sequence"/>
</dbReference>
<gene>
    <name evidence="1" type="ORF">IAB91_08630</name>
</gene>
<comment type="caution">
    <text evidence="1">The sequence shown here is derived from an EMBL/GenBank/DDBJ whole genome shotgun (WGS) entry which is preliminary data.</text>
</comment>
<dbReference type="AlphaFoldDB" id="A0A9D9NJF5"/>
<dbReference type="EMBL" id="JADIMD010000124">
    <property type="protein sequence ID" value="MBO8475338.1"/>
    <property type="molecule type" value="Genomic_DNA"/>
</dbReference>
<name>A0A9D9NJF5_9BACT</name>
<reference evidence="1" key="2">
    <citation type="journal article" date="2021" name="PeerJ">
        <title>Extensive microbial diversity within the chicken gut microbiome revealed by metagenomics and culture.</title>
        <authorList>
            <person name="Gilroy R."/>
            <person name="Ravi A."/>
            <person name="Getino M."/>
            <person name="Pursley I."/>
            <person name="Horton D.L."/>
            <person name="Alikhan N.F."/>
            <person name="Baker D."/>
            <person name="Gharbi K."/>
            <person name="Hall N."/>
            <person name="Watson M."/>
            <person name="Adriaenssens E.M."/>
            <person name="Foster-Nyarko E."/>
            <person name="Jarju S."/>
            <person name="Secka A."/>
            <person name="Antonio M."/>
            <person name="Oren A."/>
            <person name="Chaudhuri R.R."/>
            <person name="La Ragione R."/>
            <person name="Hildebrand F."/>
            <person name="Pallen M.J."/>
        </authorList>
    </citation>
    <scope>NUCLEOTIDE SEQUENCE</scope>
    <source>
        <strain evidence="1">B1-13419</strain>
    </source>
</reference>
<proteinExistence type="predicted"/>
<reference evidence="1" key="1">
    <citation type="submission" date="2020-10" db="EMBL/GenBank/DDBJ databases">
        <authorList>
            <person name="Gilroy R."/>
        </authorList>
    </citation>
    <scope>NUCLEOTIDE SEQUENCE</scope>
    <source>
        <strain evidence="1">B1-13419</strain>
    </source>
</reference>
<accession>A0A9D9NJF5</accession>
<sequence length="56" mass="6681">MTDFRNKGYFIAEAKVNFVVWWKDEDANKEIRIVLPELHLVNQTIRDRSGYSRGPR</sequence>
<organism evidence="1 2">
    <name type="scientific">Candidatus Cryptobacteroides faecigallinarum</name>
    <dbReference type="NCBI Taxonomy" id="2840763"/>
    <lineage>
        <taxon>Bacteria</taxon>
        <taxon>Pseudomonadati</taxon>
        <taxon>Bacteroidota</taxon>
        <taxon>Bacteroidia</taxon>
        <taxon>Bacteroidales</taxon>
        <taxon>Candidatus Cryptobacteroides</taxon>
    </lineage>
</organism>
<protein>
    <submittedName>
        <fullName evidence="1">Uncharacterized protein</fullName>
    </submittedName>
</protein>